<dbReference type="FunFam" id="1.10.3810.10:FF:000001">
    <property type="entry name" value="Penicillin-binding protein 1A"/>
    <property type="match status" value="1"/>
</dbReference>
<keyword evidence="4" id="KW-0645">Protease</keyword>
<feature type="compositionally biased region" description="Acidic residues" evidence="14">
    <location>
        <begin position="663"/>
        <end position="680"/>
    </location>
</feature>
<evidence type="ECO:0000256" key="1">
    <source>
        <dbReference type="ARBA" id="ARBA00007090"/>
    </source>
</evidence>
<evidence type="ECO:0000256" key="11">
    <source>
        <dbReference type="ARBA" id="ARBA00023316"/>
    </source>
</evidence>
<dbReference type="CDD" id="cd06577">
    <property type="entry name" value="PASTA_pknB"/>
    <property type="match status" value="1"/>
</dbReference>
<feature type="region of interest" description="Disordered" evidence="14">
    <location>
        <begin position="559"/>
        <end position="578"/>
    </location>
</feature>
<accession>A0A1H1N361</accession>
<dbReference type="GO" id="GO:0008658">
    <property type="term" value="F:penicillin binding"/>
    <property type="evidence" value="ECO:0007669"/>
    <property type="project" value="InterPro"/>
</dbReference>
<evidence type="ECO:0000313" key="18">
    <source>
        <dbReference type="Proteomes" id="UP000185663"/>
    </source>
</evidence>
<dbReference type="Proteomes" id="UP000185663">
    <property type="component" value="Chromosome I"/>
</dbReference>
<dbReference type="PANTHER" id="PTHR32282">
    <property type="entry name" value="BINDING PROTEIN TRANSPEPTIDASE, PUTATIVE-RELATED"/>
    <property type="match status" value="1"/>
</dbReference>
<keyword evidence="8" id="KW-0133">Cell shape</keyword>
<comment type="catalytic activity">
    <reaction evidence="13">
        <text>[GlcNAc-(1-&gt;4)-Mur2Ac(oyl-L-Ala-gamma-D-Glu-L-Lys-D-Ala-D-Ala)](n)-di-trans,octa-cis-undecaprenyl diphosphate + beta-D-GlcNAc-(1-&gt;4)-Mur2Ac(oyl-L-Ala-gamma-D-Glu-L-Lys-D-Ala-D-Ala)-di-trans,octa-cis-undecaprenyl diphosphate = [GlcNAc-(1-&gt;4)-Mur2Ac(oyl-L-Ala-gamma-D-Glu-L-Lys-D-Ala-D-Ala)](n+1)-di-trans,octa-cis-undecaprenyl diphosphate + di-trans,octa-cis-undecaprenyl diphosphate + H(+)</text>
        <dbReference type="Rhea" id="RHEA:23708"/>
        <dbReference type="Rhea" id="RHEA-COMP:9602"/>
        <dbReference type="Rhea" id="RHEA-COMP:9603"/>
        <dbReference type="ChEBI" id="CHEBI:15378"/>
        <dbReference type="ChEBI" id="CHEBI:58405"/>
        <dbReference type="ChEBI" id="CHEBI:60033"/>
        <dbReference type="ChEBI" id="CHEBI:78435"/>
        <dbReference type="EC" id="2.4.99.28"/>
    </reaction>
</comment>
<evidence type="ECO:0000256" key="7">
    <source>
        <dbReference type="ARBA" id="ARBA00022801"/>
    </source>
</evidence>
<feature type="compositionally biased region" description="Gly residues" evidence="14">
    <location>
        <begin position="786"/>
        <end position="800"/>
    </location>
</feature>
<keyword evidence="15" id="KW-1133">Transmembrane helix</keyword>
<dbReference type="PROSITE" id="PS51178">
    <property type="entry name" value="PASTA"/>
    <property type="match status" value="1"/>
</dbReference>
<keyword evidence="7" id="KW-0378">Hydrolase</keyword>
<evidence type="ECO:0000256" key="5">
    <source>
        <dbReference type="ARBA" id="ARBA00022676"/>
    </source>
</evidence>
<dbReference type="Gene3D" id="3.40.710.10">
    <property type="entry name" value="DD-peptidase/beta-lactamase superfamily"/>
    <property type="match status" value="1"/>
</dbReference>
<keyword evidence="3 17" id="KW-0121">Carboxypeptidase</keyword>
<proteinExistence type="inferred from homology"/>
<keyword evidence="10" id="KW-0511">Multifunctional enzyme</keyword>
<dbReference type="PANTHER" id="PTHR32282:SF34">
    <property type="entry name" value="PENICILLIN-BINDING PROTEIN 1A"/>
    <property type="match status" value="1"/>
</dbReference>
<dbReference type="GO" id="GO:0008360">
    <property type="term" value="P:regulation of cell shape"/>
    <property type="evidence" value="ECO:0007669"/>
    <property type="project" value="UniProtKB-KW"/>
</dbReference>
<dbReference type="GO" id="GO:0071555">
    <property type="term" value="P:cell wall organization"/>
    <property type="evidence" value="ECO:0007669"/>
    <property type="project" value="UniProtKB-KW"/>
</dbReference>
<dbReference type="GO" id="GO:0008955">
    <property type="term" value="F:peptidoglycan glycosyltransferase activity"/>
    <property type="evidence" value="ECO:0007669"/>
    <property type="project" value="UniProtKB-EC"/>
</dbReference>
<keyword evidence="11" id="KW-0961">Cell wall biogenesis/degradation</keyword>
<gene>
    <name evidence="17" type="ORF">SAMN04489860_0413</name>
</gene>
<comment type="catalytic activity">
    <reaction evidence="12">
        <text>Preferential cleavage: (Ac)2-L-Lys-D-Ala-|-D-Ala. Also transpeptidation of peptidyl-alanyl moieties that are N-acyl substituents of D-alanine.</text>
        <dbReference type="EC" id="3.4.16.4"/>
    </reaction>
</comment>
<dbReference type="SUPFAM" id="SSF53955">
    <property type="entry name" value="Lysozyme-like"/>
    <property type="match status" value="1"/>
</dbReference>
<evidence type="ECO:0000256" key="3">
    <source>
        <dbReference type="ARBA" id="ARBA00022645"/>
    </source>
</evidence>
<organism evidence="17 18">
    <name type="scientific">Paraoerskovia marina</name>
    <dbReference type="NCBI Taxonomy" id="545619"/>
    <lineage>
        <taxon>Bacteria</taxon>
        <taxon>Bacillati</taxon>
        <taxon>Actinomycetota</taxon>
        <taxon>Actinomycetes</taxon>
        <taxon>Micrococcales</taxon>
        <taxon>Cellulomonadaceae</taxon>
        <taxon>Paraoerskovia</taxon>
    </lineage>
</organism>
<evidence type="ECO:0000256" key="6">
    <source>
        <dbReference type="ARBA" id="ARBA00022679"/>
    </source>
</evidence>
<dbReference type="AlphaFoldDB" id="A0A1H1N361"/>
<evidence type="ECO:0000256" key="2">
    <source>
        <dbReference type="ARBA" id="ARBA00007739"/>
    </source>
</evidence>
<feature type="transmembrane region" description="Helical" evidence="15">
    <location>
        <begin position="42"/>
        <end position="62"/>
    </location>
</feature>
<evidence type="ECO:0000259" key="16">
    <source>
        <dbReference type="PROSITE" id="PS51178"/>
    </source>
</evidence>
<evidence type="ECO:0000313" key="17">
    <source>
        <dbReference type="EMBL" id="SDR93155.1"/>
    </source>
</evidence>
<dbReference type="InterPro" id="IPR001264">
    <property type="entry name" value="Glyco_trans_51"/>
</dbReference>
<dbReference type="InterPro" id="IPR012338">
    <property type="entry name" value="Beta-lactam/transpept-like"/>
</dbReference>
<dbReference type="InterPro" id="IPR050396">
    <property type="entry name" value="Glycosyltr_51/Transpeptidase"/>
</dbReference>
<comment type="similarity">
    <text evidence="2">In the N-terminal section; belongs to the glycosyltransferase 51 family.</text>
</comment>
<protein>
    <submittedName>
        <fullName evidence="17">Membrane carboxypeptidase (Penicillin-binding protein)</fullName>
    </submittedName>
</protein>
<evidence type="ECO:0000256" key="8">
    <source>
        <dbReference type="ARBA" id="ARBA00022960"/>
    </source>
</evidence>
<feature type="region of interest" description="Disordered" evidence="14">
    <location>
        <begin position="650"/>
        <end position="684"/>
    </location>
</feature>
<dbReference type="GO" id="GO:0006508">
    <property type="term" value="P:proteolysis"/>
    <property type="evidence" value="ECO:0007669"/>
    <property type="project" value="UniProtKB-KW"/>
</dbReference>
<evidence type="ECO:0000256" key="4">
    <source>
        <dbReference type="ARBA" id="ARBA00022670"/>
    </source>
</evidence>
<dbReference type="Pfam" id="PF00905">
    <property type="entry name" value="Transpeptidase"/>
    <property type="match status" value="1"/>
</dbReference>
<dbReference type="STRING" id="545619.SAMN04489860_0413"/>
<dbReference type="InterPro" id="IPR005543">
    <property type="entry name" value="PASTA_dom"/>
</dbReference>
<evidence type="ECO:0000256" key="14">
    <source>
        <dbReference type="SAM" id="MobiDB-lite"/>
    </source>
</evidence>
<dbReference type="Gene3D" id="3.30.10.20">
    <property type="match status" value="1"/>
</dbReference>
<keyword evidence="15" id="KW-0472">Membrane</keyword>
<feature type="region of interest" description="Disordered" evidence="14">
    <location>
        <begin position="730"/>
        <end position="800"/>
    </location>
</feature>
<keyword evidence="5" id="KW-0328">Glycosyltransferase</keyword>
<dbReference type="InterPro" id="IPR036950">
    <property type="entry name" value="PBP_transglycosylase"/>
</dbReference>
<evidence type="ECO:0000256" key="15">
    <source>
        <dbReference type="SAM" id="Phobius"/>
    </source>
</evidence>
<feature type="compositionally biased region" description="Pro residues" evidence="14">
    <location>
        <begin position="764"/>
        <end position="776"/>
    </location>
</feature>
<comment type="similarity">
    <text evidence="1">In the C-terminal section; belongs to the transpeptidase family.</text>
</comment>
<dbReference type="EMBL" id="LT629776">
    <property type="protein sequence ID" value="SDR93155.1"/>
    <property type="molecule type" value="Genomic_DNA"/>
</dbReference>
<dbReference type="SMART" id="SM00740">
    <property type="entry name" value="PASTA"/>
    <property type="match status" value="1"/>
</dbReference>
<dbReference type="GO" id="GO:0009002">
    <property type="term" value="F:serine-type D-Ala-D-Ala carboxypeptidase activity"/>
    <property type="evidence" value="ECO:0007669"/>
    <property type="project" value="UniProtKB-EC"/>
</dbReference>
<name>A0A1H1N361_9CELL</name>
<dbReference type="Gene3D" id="1.10.3810.10">
    <property type="entry name" value="Biosynthetic peptidoglycan transglycosylase-like"/>
    <property type="match status" value="1"/>
</dbReference>
<reference evidence="17 18" key="1">
    <citation type="submission" date="2016-10" db="EMBL/GenBank/DDBJ databases">
        <authorList>
            <person name="de Groot N.N."/>
        </authorList>
    </citation>
    <scope>NUCLEOTIDE SEQUENCE [LARGE SCALE GENOMIC DNA]</scope>
    <source>
        <strain evidence="17 18">DSM 22126</strain>
    </source>
</reference>
<sequence length="800" mass="86156">MAKDRDRGGAVGSADAAPRRRFVNYPRSHVKSFRRWLPSWRVLVGTMLAGMALVAGVVIAAYNTITVPLASDLTKFEASTVYFDDGETEMGKLFASDGNREIVEYDSLPDYVGNAVVASEDRTFWTNSGIDLRGIARAAVNNLTGGERQGASTLTQQYAERYYMGTTTDYVGKFREAILALKITNTQEKDDILGNYLNTIYFGRDAYGIESAAQTYFHKSATELTISESAMIAGLIPSPRNWDPESNLEMSQARWQRTLDNMLEDGYITQQEYDEAEFPEYYDWERENRYGGTDGYLLKMVEEELIASERFTDEEIQTGGLQIHTTIDKTAQDAAVATAKSMPEDADDAVEFSLVSIDPEDGGIVALYGGPDFIEHQFNNVTQGAAQPGSTFKPLTLIGALENGKQLTDRYPGYSPMQIIEPSADNPEGWNPGNFNNEQYGNIDLVEATAKSVNTVYGQLNVEIGPDKTVDVAHRLGIDSEIQAVASNVLGVNEVHPYELGTAYATIAAGGLHNDTHIVKNVTLANGDSKYDPPRTPERVVDPDVIGAATYAMTQVIEEPGGSGNPAQALDRPAAGKTGTANDNVAAWFAGFTPQLATVVGIWQPGEDGGNDTITPFGGYSEMTGGSWPVNAWTDYMTQALEGEPVEEFAEFEEPTPTYTPTEEPETEEPETEEPETEEPETVKVPGNLVGMSQANAVATLGALGLNAQVSEEYSDQPPGVVIRVSGAGNVPAGSTIGITVSKGPEPQAPDPDPEPTETEPAEPTEPPDPTEPTEPQPTETTPDPEGGGTGNNNGNGGGQ</sequence>
<feature type="compositionally biased region" description="Acidic residues" evidence="14">
    <location>
        <begin position="752"/>
        <end position="763"/>
    </location>
</feature>
<dbReference type="RefSeq" id="WP_083371403.1">
    <property type="nucleotide sequence ID" value="NZ_LT629776.1"/>
</dbReference>
<dbReference type="InterPro" id="IPR001460">
    <property type="entry name" value="PCN-bd_Tpept"/>
</dbReference>
<evidence type="ECO:0000256" key="13">
    <source>
        <dbReference type="ARBA" id="ARBA00049902"/>
    </source>
</evidence>
<evidence type="ECO:0000256" key="9">
    <source>
        <dbReference type="ARBA" id="ARBA00022984"/>
    </source>
</evidence>
<dbReference type="Pfam" id="PF03793">
    <property type="entry name" value="PASTA"/>
    <property type="match status" value="1"/>
</dbReference>
<dbReference type="OrthoDB" id="9766909at2"/>
<keyword evidence="18" id="KW-1185">Reference proteome</keyword>
<dbReference type="GO" id="GO:0030288">
    <property type="term" value="C:outer membrane-bounded periplasmic space"/>
    <property type="evidence" value="ECO:0007669"/>
    <property type="project" value="TreeGrafter"/>
</dbReference>
<keyword evidence="15" id="KW-0812">Transmembrane</keyword>
<keyword evidence="6" id="KW-0808">Transferase</keyword>
<dbReference type="SUPFAM" id="SSF56601">
    <property type="entry name" value="beta-lactamase/transpeptidase-like"/>
    <property type="match status" value="1"/>
</dbReference>
<feature type="domain" description="PASTA" evidence="16">
    <location>
        <begin position="684"/>
        <end position="743"/>
    </location>
</feature>
<evidence type="ECO:0000256" key="12">
    <source>
        <dbReference type="ARBA" id="ARBA00034000"/>
    </source>
</evidence>
<dbReference type="eggNOG" id="COG0744">
    <property type="taxonomic scope" value="Bacteria"/>
</dbReference>
<keyword evidence="9" id="KW-0573">Peptidoglycan synthesis</keyword>
<dbReference type="Pfam" id="PF00912">
    <property type="entry name" value="Transgly"/>
    <property type="match status" value="1"/>
</dbReference>
<dbReference type="GO" id="GO:0009252">
    <property type="term" value="P:peptidoglycan biosynthetic process"/>
    <property type="evidence" value="ECO:0007669"/>
    <property type="project" value="UniProtKB-KW"/>
</dbReference>
<evidence type="ECO:0000256" key="10">
    <source>
        <dbReference type="ARBA" id="ARBA00023268"/>
    </source>
</evidence>
<dbReference type="InterPro" id="IPR023346">
    <property type="entry name" value="Lysozyme-like_dom_sf"/>
</dbReference>